<proteinExistence type="predicted"/>
<dbReference type="Proteomes" id="UP000322791">
    <property type="component" value="Unassembled WGS sequence"/>
</dbReference>
<evidence type="ECO:0000313" key="2">
    <source>
        <dbReference type="Proteomes" id="UP000322791"/>
    </source>
</evidence>
<evidence type="ECO:0000313" key="1">
    <source>
        <dbReference type="EMBL" id="TYZ12705.1"/>
    </source>
</evidence>
<dbReference type="EMBL" id="VTHL01000003">
    <property type="protein sequence ID" value="TYZ12705.1"/>
    <property type="molecule type" value="Genomic_DNA"/>
</dbReference>
<name>A0A5D6VBS7_9BACT</name>
<dbReference type="RefSeq" id="WP_149069940.1">
    <property type="nucleotide sequence ID" value="NZ_VTHL01000003.1"/>
</dbReference>
<gene>
    <name evidence="1" type="ORF">FY528_05290</name>
</gene>
<reference evidence="1 2" key="1">
    <citation type="submission" date="2019-08" db="EMBL/GenBank/DDBJ databases">
        <authorList>
            <person name="Seo M.-J."/>
        </authorList>
    </citation>
    <scope>NUCLEOTIDE SEQUENCE [LARGE SCALE GENOMIC DNA]</scope>
    <source>
        <strain evidence="1 2">KIGAM108</strain>
    </source>
</reference>
<keyword evidence="2" id="KW-1185">Reference proteome</keyword>
<comment type="caution">
    <text evidence="1">The sequence shown here is derived from an EMBL/GenBank/DDBJ whole genome shotgun (WGS) entry which is preliminary data.</text>
</comment>
<dbReference type="AlphaFoldDB" id="A0A5D6VBS7"/>
<organism evidence="1 2">
    <name type="scientific">Hymenobacter lutimineralis</name>
    <dbReference type="NCBI Taxonomy" id="2606448"/>
    <lineage>
        <taxon>Bacteria</taxon>
        <taxon>Pseudomonadati</taxon>
        <taxon>Bacteroidota</taxon>
        <taxon>Cytophagia</taxon>
        <taxon>Cytophagales</taxon>
        <taxon>Hymenobacteraceae</taxon>
        <taxon>Hymenobacter</taxon>
    </lineage>
</organism>
<accession>A0A5D6VBS7</accession>
<sequence>MSSSYTDAVYEYLAQPENYRAAKQIASQLSAVDDRLVQNFWREVQQELLQRLEPSGWLVQLRFPNDFTVLRASWQKLGLRFEDLRGNPYFGVWCSEKVFNRVLVNERLIDLKEKEGKGSNPTEGWPWYRTLSGYRFYEGATLERILPAHRALAVKDIADMVERFVTEYGVSLDRVDRETRLTGPFATTQS</sequence>
<protein>
    <submittedName>
        <fullName evidence="1">Uncharacterized protein</fullName>
    </submittedName>
</protein>